<feature type="region of interest" description="Disordered" evidence="7">
    <location>
        <begin position="684"/>
        <end position="729"/>
    </location>
</feature>
<dbReference type="InterPro" id="IPR025714">
    <property type="entry name" value="Methyltranfer_dom"/>
</dbReference>
<name>A0A2P6NZC6_9EUKA</name>
<keyword evidence="4 5" id="KW-0539">Nucleus</keyword>
<evidence type="ECO:0000313" key="10">
    <source>
        <dbReference type="Proteomes" id="UP000241769"/>
    </source>
</evidence>
<evidence type="ECO:0000256" key="1">
    <source>
        <dbReference type="ARBA" id="ARBA00004123"/>
    </source>
</evidence>
<evidence type="ECO:0000256" key="5">
    <source>
        <dbReference type="PROSITE-ProRule" id="PRU00108"/>
    </source>
</evidence>
<dbReference type="GO" id="GO:0006357">
    <property type="term" value="P:regulation of transcription by RNA polymerase II"/>
    <property type="evidence" value="ECO:0007669"/>
    <property type="project" value="TreeGrafter"/>
</dbReference>
<dbReference type="PROSITE" id="PS50071">
    <property type="entry name" value="HOMEOBOX_2"/>
    <property type="match status" value="1"/>
</dbReference>
<dbReference type="PANTHER" id="PTHR24324:SF5">
    <property type="entry name" value="HEMATOPOIETICALLY-EXPRESSED HOMEOBOX PROTEIN HHEX"/>
    <property type="match status" value="1"/>
</dbReference>
<evidence type="ECO:0000256" key="4">
    <source>
        <dbReference type="ARBA" id="ARBA00023242"/>
    </source>
</evidence>
<dbReference type="CDD" id="cd00086">
    <property type="entry name" value="homeodomain"/>
    <property type="match status" value="1"/>
</dbReference>
<feature type="domain" description="Homeobox" evidence="8">
    <location>
        <begin position="289"/>
        <end position="349"/>
    </location>
</feature>
<dbReference type="AlphaFoldDB" id="A0A2P6NZC6"/>
<comment type="caution">
    <text evidence="9">The sequence shown here is derived from an EMBL/GenBank/DDBJ whole genome shotgun (WGS) entry which is preliminary data.</text>
</comment>
<dbReference type="STRING" id="1890364.A0A2P6NZC6"/>
<evidence type="ECO:0000256" key="3">
    <source>
        <dbReference type="ARBA" id="ARBA00023155"/>
    </source>
</evidence>
<dbReference type="GO" id="GO:0030154">
    <property type="term" value="P:cell differentiation"/>
    <property type="evidence" value="ECO:0007669"/>
    <property type="project" value="TreeGrafter"/>
</dbReference>
<keyword evidence="10" id="KW-1185">Reference proteome</keyword>
<dbReference type="Proteomes" id="UP000241769">
    <property type="component" value="Unassembled WGS sequence"/>
</dbReference>
<keyword evidence="3 5" id="KW-0371">Homeobox</keyword>
<dbReference type="InterPro" id="IPR051000">
    <property type="entry name" value="Homeobox_DNA-bind_prot"/>
</dbReference>
<dbReference type="OrthoDB" id="20971at2759"/>
<evidence type="ECO:0000259" key="8">
    <source>
        <dbReference type="PROSITE" id="PS50071"/>
    </source>
</evidence>
<feature type="compositionally biased region" description="Basic and acidic residues" evidence="7">
    <location>
        <begin position="695"/>
        <end position="729"/>
    </location>
</feature>
<dbReference type="SUPFAM" id="SSF46689">
    <property type="entry name" value="Homeodomain-like"/>
    <property type="match status" value="1"/>
</dbReference>
<accession>A0A2P6NZC6</accession>
<dbReference type="GO" id="GO:0000978">
    <property type="term" value="F:RNA polymerase II cis-regulatory region sequence-specific DNA binding"/>
    <property type="evidence" value="ECO:0007669"/>
    <property type="project" value="TreeGrafter"/>
</dbReference>
<dbReference type="InterPro" id="IPR001356">
    <property type="entry name" value="HD"/>
</dbReference>
<dbReference type="Pfam" id="PF13679">
    <property type="entry name" value="Methyltransf_32"/>
    <property type="match status" value="1"/>
</dbReference>
<dbReference type="SUPFAM" id="SSF53335">
    <property type="entry name" value="S-adenosyl-L-methionine-dependent methyltransferases"/>
    <property type="match status" value="1"/>
</dbReference>
<dbReference type="SMART" id="SM00389">
    <property type="entry name" value="HOX"/>
    <property type="match status" value="1"/>
</dbReference>
<evidence type="ECO:0000256" key="6">
    <source>
        <dbReference type="RuleBase" id="RU000682"/>
    </source>
</evidence>
<protein>
    <recommendedName>
        <fullName evidence="8">Homeobox domain-containing protein</fullName>
    </recommendedName>
</protein>
<organism evidence="9 10">
    <name type="scientific">Planoprotostelium fungivorum</name>
    <dbReference type="NCBI Taxonomy" id="1890364"/>
    <lineage>
        <taxon>Eukaryota</taxon>
        <taxon>Amoebozoa</taxon>
        <taxon>Evosea</taxon>
        <taxon>Variosea</taxon>
        <taxon>Cavosteliida</taxon>
        <taxon>Cavosteliaceae</taxon>
        <taxon>Planoprotostelium</taxon>
    </lineage>
</organism>
<dbReference type="InParanoid" id="A0A2P6NZC6"/>
<dbReference type="Gene3D" id="1.10.10.60">
    <property type="entry name" value="Homeodomain-like"/>
    <property type="match status" value="1"/>
</dbReference>
<dbReference type="InterPro" id="IPR009057">
    <property type="entry name" value="Homeodomain-like_sf"/>
</dbReference>
<evidence type="ECO:0000313" key="9">
    <source>
        <dbReference type="EMBL" id="PRP89307.1"/>
    </source>
</evidence>
<dbReference type="PANTHER" id="PTHR24324">
    <property type="entry name" value="HOMEOBOX PROTEIN HHEX"/>
    <property type="match status" value="1"/>
</dbReference>
<comment type="subcellular location">
    <subcellularLocation>
        <location evidence="1 5 6">Nucleus</location>
    </subcellularLocation>
</comment>
<evidence type="ECO:0000256" key="7">
    <source>
        <dbReference type="SAM" id="MobiDB-lite"/>
    </source>
</evidence>
<dbReference type="GO" id="GO:0005634">
    <property type="term" value="C:nucleus"/>
    <property type="evidence" value="ECO:0007669"/>
    <property type="project" value="UniProtKB-SubCell"/>
</dbReference>
<dbReference type="InterPro" id="IPR029063">
    <property type="entry name" value="SAM-dependent_MTases_sf"/>
</dbReference>
<keyword evidence="2 5" id="KW-0238">DNA-binding</keyword>
<reference evidence="9 10" key="1">
    <citation type="journal article" date="2018" name="Genome Biol. Evol.">
        <title>Multiple Roots of Fruiting Body Formation in Amoebozoa.</title>
        <authorList>
            <person name="Hillmann F."/>
            <person name="Forbes G."/>
            <person name="Novohradska S."/>
            <person name="Ferling I."/>
            <person name="Riege K."/>
            <person name="Groth M."/>
            <person name="Westermann M."/>
            <person name="Marz M."/>
            <person name="Spaller T."/>
            <person name="Winckler T."/>
            <person name="Schaap P."/>
            <person name="Glockner G."/>
        </authorList>
    </citation>
    <scope>NUCLEOTIDE SEQUENCE [LARGE SCALE GENOMIC DNA]</scope>
    <source>
        <strain evidence="9 10">Jena</strain>
    </source>
</reference>
<dbReference type="EMBL" id="MDYQ01000004">
    <property type="protein sequence ID" value="PRP89307.1"/>
    <property type="molecule type" value="Genomic_DNA"/>
</dbReference>
<evidence type="ECO:0000256" key="2">
    <source>
        <dbReference type="ARBA" id="ARBA00023125"/>
    </source>
</evidence>
<sequence length="976" mass="112250">MKSTTDTPHRLQEWKSEDFLESVVTRQQIGLTFLATVLIYGREEGKIPLNIGRIRTSPMNSTDEYPEVAARMLRCGYVSGDGSCIHKRAVYSERVLIALCDPTTLPTVLLYSNNELTDKHVYCSALARNTNETHHERMEGFRDIGIKTTTHWMNTDPYFQKAFETISRAAGNIAYVEHEGLKRAIMQSMADLHLLLDGLRTQLEYHPSAFQEELSYRRGMLHPQQLPPLVSVIEEPNIRWVGSEVFPTVSDAGSRAAPLSPSSPVEIHSIPYSPTDNTRKLTIDIPVSNGVLKKRQSIPKLQRDSLEVIFQSCPYPSMKTRRQIADTLQTTPRKVQIWFQNRRAKWKGYGDKVEGKVGAVNRYRIGGWNHFRSVSMLSTYRTSTLPNRMSGLFKYHAAQTYARSLYVDDSDAISPFENADPFLHDVDDNSTILVLEDPMKSLHDAVVHAVFERCILSRAFELWVTFCTTKAPSQAPVLTLSPERKINLVGCPGVPRAISHREVDRKKLWVSLRLPNGPGTPATALERVIDTLKGVSGSTSRLVEVESLEREDRWKMEELKVGRYADILIPYCSCLGLRQVEAEGEQTFLTIYYLELNQPHTGGVHRESDHAYLSIVFQHYSQYIYRVDEGQNPPIASSLMMEEELKIETTEALASTVTLSGNTRDESTFPREKRDHRVPLPKCSWTDKRRKRRQQLIDHPELKEEIEKRRQNDKQREAKKQHDKIQRETKEVDVTTKRVFDFVMERGIEGEHVYLRKWLSQPFVPQIRADPNFYSLLNHKALKKEMTESYSVYRQVKKMIEQIKHRHEGTECPTIVLLDVCSGKGFASVLLTFKFPDLKIKMIDNDRFMNVKHLKSLPNIEMVYMDVHKEQFQDWMVETLRGKIGIMLGTHLCGQLSIDFVDAYNNHPEVAAMILAPCCLNKKLWELNEKAKELNIDNYEYWSMHLFELVQSTQKELKSDDQVLSQKNNFISAIKT</sequence>
<proteinExistence type="predicted"/>
<gene>
    <name evidence="9" type="ORF">PROFUN_02181</name>
</gene>
<dbReference type="Pfam" id="PF00046">
    <property type="entry name" value="Homeodomain"/>
    <property type="match status" value="1"/>
</dbReference>
<feature type="DNA-binding region" description="Homeobox" evidence="5">
    <location>
        <begin position="291"/>
        <end position="350"/>
    </location>
</feature>